<dbReference type="CDD" id="cd04301">
    <property type="entry name" value="NAT_SF"/>
    <property type="match status" value="1"/>
</dbReference>
<evidence type="ECO:0000259" key="1">
    <source>
        <dbReference type="PROSITE" id="PS51186"/>
    </source>
</evidence>
<reference evidence="2 3" key="1">
    <citation type="journal article" date="2016" name="Nat. Commun.">
        <title>Thousands of microbial genomes shed light on interconnected biogeochemical processes in an aquifer system.</title>
        <authorList>
            <person name="Anantharaman K."/>
            <person name="Brown C.T."/>
            <person name="Hug L.A."/>
            <person name="Sharon I."/>
            <person name="Castelle C.J."/>
            <person name="Probst A.J."/>
            <person name="Thomas B.C."/>
            <person name="Singh A."/>
            <person name="Wilkins M.J."/>
            <person name="Karaoz U."/>
            <person name="Brodie E.L."/>
            <person name="Williams K.H."/>
            <person name="Hubbard S.S."/>
            <person name="Banfield J.F."/>
        </authorList>
    </citation>
    <scope>NUCLEOTIDE SEQUENCE [LARGE SCALE GENOMIC DNA]</scope>
</reference>
<sequence>MGVTLEILNKEDLEYIRIEKNKIKGSWRTPFLLTKEMQYDYYNDVVSNRNSNNRIFGICADGKLVGTTGISHIEWENRLGEITMFVIQTGKGYGKEALKLILDYAFDELNLENVYGECYECNNSIDFWKKMEPSYTTILPARKYHGGYYWNSLYFSFNKEIYDENND</sequence>
<dbReference type="SUPFAM" id="SSF55729">
    <property type="entry name" value="Acyl-CoA N-acyltransferases (Nat)"/>
    <property type="match status" value="1"/>
</dbReference>
<dbReference type="PANTHER" id="PTHR43415:SF3">
    <property type="entry name" value="GNAT-FAMILY ACETYLTRANSFERASE"/>
    <property type="match status" value="1"/>
</dbReference>
<name>A0A1F7X1S0_9BACT</name>
<dbReference type="EMBL" id="MGFQ01000034">
    <property type="protein sequence ID" value="OGM08921.1"/>
    <property type="molecule type" value="Genomic_DNA"/>
</dbReference>
<dbReference type="Proteomes" id="UP000176939">
    <property type="component" value="Unassembled WGS sequence"/>
</dbReference>
<dbReference type="AlphaFoldDB" id="A0A1F7X1S0"/>
<dbReference type="PROSITE" id="PS51186">
    <property type="entry name" value="GNAT"/>
    <property type="match status" value="1"/>
</dbReference>
<organism evidence="2 3">
    <name type="scientific">Candidatus Woesebacteria bacterium RBG_13_36_22</name>
    <dbReference type="NCBI Taxonomy" id="1802478"/>
    <lineage>
        <taxon>Bacteria</taxon>
        <taxon>Candidatus Woeseibacteriota</taxon>
    </lineage>
</organism>
<dbReference type="GO" id="GO:0016747">
    <property type="term" value="F:acyltransferase activity, transferring groups other than amino-acyl groups"/>
    <property type="evidence" value="ECO:0007669"/>
    <property type="project" value="InterPro"/>
</dbReference>
<dbReference type="Gene3D" id="3.40.630.30">
    <property type="match status" value="1"/>
</dbReference>
<accession>A0A1F7X1S0</accession>
<feature type="domain" description="N-acetyltransferase" evidence="1">
    <location>
        <begin position="3"/>
        <end position="160"/>
    </location>
</feature>
<comment type="caution">
    <text evidence="2">The sequence shown here is derived from an EMBL/GenBank/DDBJ whole genome shotgun (WGS) entry which is preliminary data.</text>
</comment>
<proteinExistence type="predicted"/>
<dbReference type="PANTHER" id="PTHR43415">
    <property type="entry name" value="SPERMIDINE N(1)-ACETYLTRANSFERASE"/>
    <property type="match status" value="1"/>
</dbReference>
<dbReference type="InterPro" id="IPR000182">
    <property type="entry name" value="GNAT_dom"/>
</dbReference>
<evidence type="ECO:0000313" key="3">
    <source>
        <dbReference type="Proteomes" id="UP000176939"/>
    </source>
</evidence>
<protein>
    <recommendedName>
        <fullName evidence="1">N-acetyltransferase domain-containing protein</fullName>
    </recommendedName>
</protein>
<evidence type="ECO:0000313" key="2">
    <source>
        <dbReference type="EMBL" id="OGM08921.1"/>
    </source>
</evidence>
<dbReference type="InterPro" id="IPR016181">
    <property type="entry name" value="Acyl_CoA_acyltransferase"/>
</dbReference>
<dbReference type="Pfam" id="PF13302">
    <property type="entry name" value="Acetyltransf_3"/>
    <property type="match status" value="1"/>
</dbReference>
<gene>
    <name evidence="2" type="ORF">A2Z67_05720</name>
</gene>